<reference evidence="4" key="2">
    <citation type="submission" date="2012-08" db="EMBL/GenBank/DDBJ databases">
        <title>Genome sequence of Kazachstania naganishii.</title>
        <authorList>
            <person name="Gordon J.L."/>
            <person name="Armisen D."/>
            <person name="Proux-Wera E."/>
            <person name="OhEigeartaigh S.S."/>
            <person name="Byrne K.P."/>
            <person name="Wolfe K.H."/>
        </authorList>
    </citation>
    <scope>NUCLEOTIDE SEQUENCE [LARGE SCALE GENOMIC DNA]</scope>
    <source>
        <strain evidence="4">ATCC MYA-139 / BCRC 22969 / CBS 8797 / CCRC 22969 / KCTC 17520 / NBRC 10181 / NCYC 3082</strain>
    </source>
</reference>
<dbReference type="GO" id="GO:1990023">
    <property type="term" value="C:mitotic spindle midzone"/>
    <property type="evidence" value="ECO:0007669"/>
    <property type="project" value="EnsemblFungi"/>
</dbReference>
<evidence type="ECO:0000313" key="4">
    <source>
        <dbReference type="Proteomes" id="UP000006310"/>
    </source>
</evidence>
<accession>J7SB71</accession>
<feature type="region of interest" description="Disordered" evidence="2">
    <location>
        <begin position="762"/>
        <end position="789"/>
    </location>
</feature>
<proteinExistence type="predicted"/>
<dbReference type="PANTHER" id="PTHR19321:SF41">
    <property type="entry name" value="FASCETTO-RELATED"/>
    <property type="match status" value="1"/>
</dbReference>
<feature type="region of interest" description="Disordered" evidence="2">
    <location>
        <begin position="802"/>
        <end position="899"/>
    </location>
</feature>
<dbReference type="GO" id="GO:0051256">
    <property type="term" value="P:mitotic spindle midzone assembly"/>
    <property type="evidence" value="ECO:0007669"/>
    <property type="project" value="TreeGrafter"/>
</dbReference>
<dbReference type="GO" id="GO:0000920">
    <property type="term" value="P:septum digestion after cytokinesis"/>
    <property type="evidence" value="ECO:0007669"/>
    <property type="project" value="EnsemblFungi"/>
</dbReference>
<sequence>MPSRSASSAGRCRSVLVPVPRRTLLEELKITGNGNTSTTKITKWSEYTQNLKNKQHRDGGLFVGWASRWVYCSQLVNFVVSVSLCVLGGFFVIKKKLENEGSETKHQCKCVNIYMAEQRENSTQTTTCSFSNTSDGMLTQETQPIEESPTKGFFALTPVRIRGLESPLRRSSIGDDGDGNGIGFGNRPSGGSSSSALRGMRGSESPLRIESPRVAQYRDKFTMISQDLERLLENLHVVYHKIGYTYAEIKGKEKTIFNKLSGSITEFYSSAEEEMNNLILENDVTQDILNRMLEKLQDPSGLSTIPDVYVRNAILYPKSKTVPDSPKKPLPLIEVQNSMNTAKKFVFKEYLPQLLNFIDHNIALQRMIHSVGEILIDLTEEDKLLAGGLPSLKSSEALRNILASQLNGREFNVEFLLGVFKKHKKLLLYDTEFSDISSERVKQMDRIASIYQQEYGFRCQRIRSLVNECDALVKKLGIPEDDISEKADLRQFIAKIDGNPRGGATADLIPVSNSTLEFLSNALSKYQRCESERQAEKTALLHSCETLWTLLKVPQGKIDSFQQQHSGLSLETLSNMKNELKNLQVMKKSLIKNIINESWGKINELWDTLQADSQDRAPFLRQFETLRNSSKTLEDDERLLEVCEEELKRLDARLAVYTPVLKLIEEFKSLKEDKLFLENSSKDSSRLLSRNSHKILLREEKTRKRILRHFPRVIRCMKLALERAEQVFHIPFTVDDQDIHEVIEQEEEQFRSNYPRSVLSLGTGTARRSQTTGTQRVAKPKTPQIKTPQLNSVRGVSGTLLGQESREHMQRTPVARVVHPKTPSNRVGLPSTDRRSKSLETRRSVPRQMSGTRSVKTQRSQTGLLPPTAITGRQAAEERKPASTVAPSHLPTSPRLRGIRPTRLFPLDMNTMHNRRSQIPVLFKSKSAIDFDTAAKSTRNSEPTLRVHNGGNTLSTPRLSSPYKEPEHCVYQVSMSPEGKLQLNVESEFRGKSKGKDSYDGENHHAGAVLDTQFDDTSILDDDEADPKFVQWKTEQLAKLDQLQHMRAADAQVTLEQHG</sequence>
<dbReference type="PANTHER" id="PTHR19321">
    <property type="entry name" value="PROTEIN REGULATOR OF CYTOKINESIS 1 PRC1-RELATED"/>
    <property type="match status" value="1"/>
</dbReference>
<dbReference type="Gene3D" id="1.20.58.1520">
    <property type="match status" value="1"/>
</dbReference>
<dbReference type="STRING" id="1071383.J7SB71"/>
<protein>
    <submittedName>
        <fullName evidence="3">Uncharacterized protein</fullName>
    </submittedName>
</protein>
<feature type="region of interest" description="Disordered" evidence="2">
    <location>
        <begin position="942"/>
        <end position="963"/>
    </location>
</feature>
<dbReference type="KEGG" id="kng:KNAG_0L01820"/>
<dbReference type="HOGENOM" id="CLU_333226_0_0_1"/>
<dbReference type="Proteomes" id="UP000006310">
    <property type="component" value="Chromosome 12"/>
</dbReference>
<dbReference type="GO" id="GO:0001578">
    <property type="term" value="P:microtubule bundle formation"/>
    <property type="evidence" value="ECO:0007669"/>
    <property type="project" value="EnsemblFungi"/>
</dbReference>
<dbReference type="GO" id="GO:0008017">
    <property type="term" value="F:microtubule binding"/>
    <property type="evidence" value="ECO:0007669"/>
    <property type="project" value="EnsemblFungi"/>
</dbReference>
<dbReference type="GO" id="GO:0000073">
    <property type="term" value="P:initial mitotic spindle pole body separation"/>
    <property type="evidence" value="ECO:0007669"/>
    <property type="project" value="EnsemblFungi"/>
</dbReference>
<evidence type="ECO:0000313" key="3">
    <source>
        <dbReference type="EMBL" id="CCK72801.1"/>
    </source>
</evidence>
<dbReference type="Pfam" id="PF03999">
    <property type="entry name" value="MAP65_ASE1"/>
    <property type="match status" value="1"/>
</dbReference>
<feature type="compositionally biased region" description="Polar residues" evidence="2">
    <location>
        <begin position="847"/>
        <end position="863"/>
    </location>
</feature>
<name>J7SB71_HUIN7</name>
<feature type="region of interest" description="Disordered" evidence="2">
    <location>
        <begin position="168"/>
        <end position="210"/>
    </location>
</feature>
<evidence type="ECO:0000256" key="2">
    <source>
        <dbReference type="SAM" id="MobiDB-lite"/>
    </source>
</evidence>
<organism evidence="3 4">
    <name type="scientific">Huiozyma naganishii (strain ATCC MYA-139 / BCRC 22969 / CBS 8797 / KCTC 17520 / NBRC 10181 / NCYC 3082 / Yp74L-3)</name>
    <name type="common">Yeast</name>
    <name type="synonym">Kazachstania naganishii</name>
    <dbReference type="NCBI Taxonomy" id="1071383"/>
    <lineage>
        <taxon>Eukaryota</taxon>
        <taxon>Fungi</taxon>
        <taxon>Dikarya</taxon>
        <taxon>Ascomycota</taxon>
        <taxon>Saccharomycotina</taxon>
        <taxon>Saccharomycetes</taxon>
        <taxon>Saccharomycetales</taxon>
        <taxon>Saccharomycetaceae</taxon>
        <taxon>Huiozyma</taxon>
    </lineage>
</organism>
<dbReference type="OrthoDB" id="642895at2759"/>
<keyword evidence="4" id="KW-1185">Reference proteome</keyword>
<dbReference type="GO" id="GO:0005737">
    <property type="term" value="C:cytoplasm"/>
    <property type="evidence" value="ECO:0007669"/>
    <property type="project" value="TreeGrafter"/>
</dbReference>
<keyword evidence="1" id="KW-0175">Coiled coil</keyword>
<dbReference type="RefSeq" id="XP_022467045.1">
    <property type="nucleotide sequence ID" value="XM_022610782.1"/>
</dbReference>
<dbReference type="eggNOG" id="KOG4302">
    <property type="taxonomic scope" value="Eukaryota"/>
</dbReference>
<feature type="compositionally biased region" description="Polar residues" evidence="2">
    <location>
        <begin position="950"/>
        <end position="959"/>
    </location>
</feature>
<dbReference type="AlphaFoldDB" id="J7SB71"/>
<dbReference type="InterPro" id="IPR007145">
    <property type="entry name" value="MAP65_Ase1_PRC1"/>
</dbReference>
<feature type="compositionally biased region" description="Basic and acidic residues" evidence="2">
    <location>
        <begin position="832"/>
        <end position="843"/>
    </location>
</feature>
<feature type="compositionally biased region" description="Polar residues" evidence="2">
    <location>
        <begin position="762"/>
        <end position="775"/>
    </location>
</feature>
<dbReference type="GeneID" id="34528574"/>
<reference evidence="3 4" key="1">
    <citation type="journal article" date="2011" name="Proc. Natl. Acad. Sci. U.S.A.">
        <title>Evolutionary erosion of yeast sex chromosomes by mating-type switching accidents.</title>
        <authorList>
            <person name="Gordon J.L."/>
            <person name="Armisen D."/>
            <person name="Proux-Wera E."/>
            <person name="Oheigeartaigh S.S."/>
            <person name="Byrne K.P."/>
            <person name="Wolfe K.H."/>
        </authorList>
    </citation>
    <scope>NUCLEOTIDE SEQUENCE [LARGE SCALE GENOMIC DNA]</scope>
    <source>
        <strain evidence="4">ATCC MYA-139 / BCRC 22969 / CBS 8797 / CCRC 22969 / KCTC 17520 / NBRC 10181 / NCYC 3082</strain>
    </source>
</reference>
<evidence type="ECO:0000256" key="1">
    <source>
        <dbReference type="SAM" id="Coils"/>
    </source>
</evidence>
<gene>
    <name evidence="3" type="primary">KNAG0L01820</name>
    <name evidence="3" type="ordered locus">KNAG_0L01820</name>
</gene>
<dbReference type="EMBL" id="HE978325">
    <property type="protein sequence ID" value="CCK72801.1"/>
    <property type="molecule type" value="Genomic_DNA"/>
</dbReference>
<dbReference type="GO" id="GO:0005880">
    <property type="term" value="C:nuclear microtubule"/>
    <property type="evidence" value="ECO:0007669"/>
    <property type="project" value="EnsemblFungi"/>
</dbReference>
<feature type="coiled-coil region" evidence="1">
    <location>
        <begin position="626"/>
        <end position="653"/>
    </location>
</feature>
<dbReference type="OMA" id="KRITRHF"/>